<dbReference type="EMBL" id="SNWM01000001">
    <property type="protein sequence ID" value="TDO23728.1"/>
    <property type="molecule type" value="Genomic_DNA"/>
</dbReference>
<dbReference type="Proteomes" id="UP000295499">
    <property type="component" value="Unassembled WGS sequence"/>
</dbReference>
<dbReference type="GO" id="GO:0016787">
    <property type="term" value="F:hydrolase activity"/>
    <property type="evidence" value="ECO:0007669"/>
    <property type="project" value="InterPro"/>
</dbReference>
<gene>
    <name evidence="2" type="ORF">CLV32_0013</name>
</gene>
<dbReference type="SMART" id="SM00487">
    <property type="entry name" value="DEXDc"/>
    <property type="match status" value="1"/>
</dbReference>
<evidence type="ECO:0000313" key="3">
    <source>
        <dbReference type="Proteomes" id="UP000295499"/>
    </source>
</evidence>
<organism evidence="2 3">
    <name type="scientific">Pedobacter duraquae</name>
    <dbReference type="NCBI Taxonomy" id="425511"/>
    <lineage>
        <taxon>Bacteria</taxon>
        <taxon>Pseudomonadati</taxon>
        <taxon>Bacteroidota</taxon>
        <taxon>Sphingobacteriia</taxon>
        <taxon>Sphingobacteriales</taxon>
        <taxon>Sphingobacteriaceae</taxon>
        <taxon>Pedobacter</taxon>
    </lineage>
</organism>
<dbReference type="InterPro" id="IPR050742">
    <property type="entry name" value="Helicase_Restrict-Modif_Enz"/>
</dbReference>
<dbReference type="Gene3D" id="3.40.50.300">
    <property type="entry name" value="P-loop containing nucleotide triphosphate hydrolases"/>
    <property type="match status" value="2"/>
</dbReference>
<name>A0A4V6PSF6_9SPHI</name>
<dbReference type="PROSITE" id="PS51192">
    <property type="entry name" value="HELICASE_ATP_BIND_1"/>
    <property type="match status" value="1"/>
</dbReference>
<dbReference type="PANTHER" id="PTHR47396">
    <property type="entry name" value="TYPE I RESTRICTION ENZYME ECOKI R PROTEIN"/>
    <property type="match status" value="1"/>
</dbReference>
<protein>
    <submittedName>
        <fullName evidence="2">Superfamily II DNA or RNA helicase</fullName>
    </submittedName>
</protein>
<dbReference type="SUPFAM" id="SSF52540">
    <property type="entry name" value="P-loop containing nucleoside triphosphate hydrolases"/>
    <property type="match status" value="1"/>
</dbReference>
<dbReference type="Pfam" id="PF04851">
    <property type="entry name" value="ResIII"/>
    <property type="match status" value="1"/>
</dbReference>
<accession>A0A4V6PSF6</accession>
<keyword evidence="2" id="KW-0378">Hydrolase</keyword>
<dbReference type="GO" id="GO:0004386">
    <property type="term" value="F:helicase activity"/>
    <property type="evidence" value="ECO:0007669"/>
    <property type="project" value="UniProtKB-KW"/>
</dbReference>
<reference evidence="2 3" key="1">
    <citation type="submission" date="2019-03" db="EMBL/GenBank/DDBJ databases">
        <title>Genomic Encyclopedia of Archaeal and Bacterial Type Strains, Phase II (KMG-II): from individual species to whole genera.</title>
        <authorList>
            <person name="Goeker M."/>
        </authorList>
    </citation>
    <scope>NUCLEOTIDE SEQUENCE [LARGE SCALE GENOMIC DNA]</scope>
    <source>
        <strain evidence="2 3">DSM 19034</strain>
    </source>
</reference>
<keyword evidence="2" id="KW-0067">ATP-binding</keyword>
<dbReference type="PANTHER" id="PTHR47396:SF1">
    <property type="entry name" value="ATP-DEPENDENT HELICASE IRC3-RELATED"/>
    <property type="match status" value="1"/>
</dbReference>
<dbReference type="GO" id="GO:0005524">
    <property type="term" value="F:ATP binding"/>
    <property type="evidence" value="ECO:0007669"/>
    <property type="project" value="InterPro"/>
</dbReference>
<keyword evidence="3" id="KW-1185">Reference proteome</keyword>
<dbReference type="InterPro" id="IPR006935">
    <property type="entry name" value="Helicase/UvrB_N"/>
</dbReference>
<dbReference type="OrthoDB" id="9759819at2"/>
<feature type="domain" description="Helicase ATP-binding" evidence="1">
    <location>
        <begin position="29"/>
        <end position="201"/>
    </location>
</feature>
<dbReference type="InterPro" id="IPR027417">
    <property type="entry name" value="P-loop_NTPase"/>
</dbReference>
<keyword evidence="2" id="KW-0347">Helicase</keyword>
<keyword evidence="2" id="KW-0547">Nucleotide-binding</keyword>
<dbReference type="InterPro" id="IPR014001">
    <property type="entry name" value="Helicase_ATP-bd"/>
</dbReference>
<sequence length="1004" mass="114096">MKKENRILAVNSLQLWQHQKDALKDIIDYIEGFESKAFLVKMPTGTGKTGVFSALCRVAAPDKNFIIITPSTALKFQILAEIKERFWTKIGVDSNSLAQKVIEALLPTDADSVIQAITDNSFIVVTTIQALQTVSVNSPVNFDYLRNNTDCIIFDEGHKEPAYTWGETVRSFKKPTVLFSATPYRNDYKVFNIDKTRFFSLEHSYCEQLNILRRIEIQKVETAVLNPVTFVNGLLSAINKVSGDLIAQGIENPKVIIRCESQSEIEKMVASLKKLKKRVAGIHQNFKDKDDLLSQVPDNSLQQNYDFFIHQFKLIEGIDNPDFCIVAIYAPFKSSRLLVQQVGRVLRNPSLKPDQKAYLFCTDEVKLKNEWRSYLEYDKMVDSRKKLFDITDVLRVNKEASTLYFDGAFRDLVDVSAISLCESIFFQKKLNAYFQDGTLGFQDLAAALLEEWSKRDYSILKHDVVGNNCLLILYIKYENSPLVRDGIFIEQTLGITMLRVDEKRVFYYDSMQNNPMRQIEELLPVTRETLVKLFKDKRNVNKIFLMNTDIGGRNVRSKELQAGAIEYTAPGLADHSFFAARLEGKVRDGNETKRRYIGFQNGRITDATGKRISFEDMNAWIDKIDGQLSANVNTAAIDNFMARFASRVDPPDSVRGAAILLDVEDELLESFSFGPDNQAVVFDDLCALVENDEFRLRINGMDFVFQLNYLADKKRFQLLCGELDEMLNSRFADEDGMLAYLNTNQSFRVVIKGNEYIYANKFFFRPGANLISKKRDLDIKQIFNPHACISKITSEKGNSATLPISGDLWHKDTLFGLIGRQAAGYGDAVLENLFGFKYLVCDDLNSEIGDFIALDPDGKRLVFIHAKASTATLSATVFQEVCGQATKNLDYLTPYFDKRPQANITKWGKPWTFAPIGTVNSRIITKNITANAFYAKYKEMISNPSTSREVWLVVGDMFDYNAFKKEINKSDITDVKPEIIQLVYLLRSTWNSVSSVGAQLKIFC</sequence>
<dbReference type="GO" id="GO:0003677">
    <property type="term" value="F:DNA binding"/>
    <property type="evidence" value="ECO:0007669"/>
    <property type="project" value="InterPro"/>
</dbReference>
<comment type="caution">
    <text evidence="2">The sequence shown here is derived from an EMBL/GenBank/DDBJ whole genome shotgun (WGS) entry which is preliminary data.</text>
</comment>
<evidence type="ECO:0000259" key="1">
    <source>
        <dbReference type="PROSITE" id="PS51192"/>
    </source>
</evidence>
<dbReference type="AlphaFoldDB" id="A0A4V6PSF6"/>
<dbReference type="GO" id="GO:0005829">
    <property type="term" value="C:cytosol"/>
    <property type="evidence" value="ECO:0007669"/>
    <property type="project" value="TreeGrafter"/>
</dbReference>
<evidence type="ECO:0000313" key="2">
    <source>
        <dbReference type="EMBL" id="TDO23728.1"/>
    </source>
</evidence>
<proteinExistence type="predicted"/>